<dbReference type="PANTHER" id="PTHR34374">
    <property type="entry name" value="LARGE RIBOSOMAL RNA SUBUNIT ACCUMULATION PROTEIN YCED HOMOLOG 1, CHLOROPLASTIC"/>
    <property type="match status" value="1"/>
</dbReference>
<evidence type="ECO:0000313" key="1">
    <source>
        <dbReference type="EMBL" id="MBP2031626.1"/>
    </source>
</evidence>
<gene>
    <name evidence="1" type="ORF">J2Z42_000291</name>
</gene>
<evidence type="ECO:0000313" key="2">
    <source>
        <dbReference type="Proteomes" id="UP001519307"/>
    </source>
</evidence>
<evidence type="ECO:0008006" key="3">
    <source>
        <dbReference type="Google" id="ProtNLM"/>
    </source>
</evidence>
<sequence>MKLDVSDLLEKDLFTKELDLILEEDSFYDGSEHIDVVKPIKFSGSLEKTGDIFVLKGEVDTVLKLTCSRCLKKFDYAVNIEIYEKFTDSEMINKDEDIIFINNGYIDINEILENNIILTLPIKRLCKKDCKGLCPKCGTNLNDSTCNCKKDEVDPRWAELKNMFSKN</sequence>
<dbReference type="InterPro" id="IPR003772">
    <property type="entry name" value="YceD"/>
</dbReference>
<comment type="caution">
    <text evidence="1">The sequence shown here is derived from an EMBL/GenBank/DDBJ whole genome shotgun (WGS) entry which is preliminary data.</text>
</comment>
<protein>
    <recommendedName>
        <fullName evidence="3">DUF177 domain-containing protein</fullName>
    </recommendedName>
</protein>
<accession>A0ABS4KQG8</accession>
<organism evidence="1 2">
    <name type="scientific">Clostridium algifaecis</name>
    <dbReference type="NCBI Taxonomy" id="1472040"/>
    <lineage>
        <taxon>Bacteria</taxon>
        <taxon>Bacillati</taxon>
        <taxon>Bacillota</taxon>
        <taxon>Clostridia</taxon>
        <taxon>Eubacteriales</taxon>
        <taxon>Clostridiaceae</taxon>
        <taxon>Clostridium</taxon>
    </lineage>
</organism>
<name>A0ABS4KQG8_9CLOT</name>
<proteinExistence type="predicted"/>
<dbReference type="PANTHER" id="PTHR34374:SF1">
    <property type="entry name" value="LARGE RIBOSOMAL RNA SUBUNIT ACCUMULATION PROTEIN YCED HOMOLOG 1, CHLOROPLASTIC"/>
    <property type="match status" value="1"/>
</dbReference>
<dbReference type="EMBL" id="JAGGLM010000001">
    <property type="protein sequence ID" value="MBP2031626.1"/>
    <property type="molecule type" value="Genomic_DNA"/>
</dbReference>
<dbReference type="Proteomes" id="UP001519307">
    <property type="component" value="Unassembled WGS sequence"/>
</dbReference>
<dbReference type="Pfam" id="PF02620">
    <property type="entry name" value="YceD"/>
    <property type="match status" value="1"/>
</dbReference>
<reference evidence="1 2" key="1">
    <citation type="submission" date="2021-03" db="EMBL/GenBank/DDBJ databases">
        <title>Genomic Encyclopedia of Type Strains, Phase IV (KMG-IV): sequencing the most valuable type-strain genomes for metagenomic binning, comparative biology and taxonomic classification.</title>
        <authorList>
            <person name="Goeker M."/>
        </authorList>
    </citation>
    <scope>NUCLEOTIDE SEQUENCE [LARGE SCALE GENOMIC DNA]</scope>
    <source>
        <strain evidence="1 2">DSM 28783</strain>
    </source>
</reference>
<dbReference type="RefSeq" id="WP_209700575.1">
    <property type="nucleotide sequence ID" value="NZ_JAGGLM010000001.1"/>
</dbReference>
<keyword evidence="2" id="KW-1185">Reference proteome</keyword>